<dbReference type="EMBL" id="MU266961">
    <property type="protein sequence ID" value="KAH7917705.1"/>
    <property type="molecule type" value="Genomic_DNA"/>
</dbReference>
<protein>
    <submittedName>
        <fullName evidence="1">Uncharacterized protein</fullName>
    </submittedName>
</protein>
<proteinExistence type="predicted"/>
<name>A0ACB8AWT7_9AGAM</name>
<evidence type="ECO:0000313" key="2">
    <source>
        <dbReference type="Proteomes" id="UP000790709"/>
    </source>
</evidence>
<reference evidence="1" key="1">
    <citation type="journal article" date="2021" name="New Phytol.">
        <title>Evolutionary innovations through gain and loss of genes in the ectomycorrhizal Boletales.</title>
        <authorList>
            <person name="Wu G."/>
            <person name="Miyauchi S."/>
            <person name="Morin E."/>
            <person name="Kuo A."/>
            <person name="Drula E."/>
            <person name="Varga T."/>
            <person name="Kohler A."/>
            <person name="Feng B."/>
            <person name="Cao Y."/>
            <person name="Lipzen A."/>
            <person name="Daum C."/>
            <person name="Hundley H."/>
            <person name="Pangilinan J."/>
            <person name="Johnson J."/>
            <person name="Barry K."/>
            <person name="LaButti K."/>
            <person name="Ng V."/>
            <person name="Ahrendt S."/>
            <person name="Min B."/>
            <person name="Choi I.G."/>
            <person name="Park H."/>
            <person name="Plett J.M."/>
            <person name="Magnuson J."/>
            <person name="Spatafora J.W."/>
            <person name="Nagy L.G."/>
            <person name="Henrissat B."/>
            <person name="Grigoriev I.V."/>
            <person name="Yang Z.L."/>
            <person name="Xu J."/>
            <person name="Martin F.M."/>
        </authorList>
    </citation>
    <scope>NUCLEOTIDE SEQUENCE</scope>
    <source>
        <strain evidence="1">KUC20120723A-06</strain>
    </source>
</reference>
<keyword evidence="2" id="KW-1185">Reference proteome</keyword>
<dbReference type="Proteomes" id="UP000790709">
    <property type="component" value="Unassembled WGS sequence"/>
</dbReference>
<sequence>MDILSSQTCVSCGRVFTHAASYTKHKKACQKGKRRLSSALEIAKKVWNQKRCRVSALDSTSEHTAFSPPGSAAEVDTATIPEPSSQISDDHTSLAQRRERRLNRRLPRRFQDFIPELPHPLPPAPPACPDDLPADPSPNPSHNSDGSSAAQTIVSRVQRVFSTQRNTFGLVRRYFSARPPSHDPDDPPPSQTLPDAPRRSDAAAAFYPYPNESAFRLGDWYWNQGAQKSQESFRQLLDIVGKPDFVPKDVQSAKWGQINRVLGHNDFDGEDAGWDDCDAGWKCTPVSIPVPFHSRTQNPGSHNHFTVEFHHRSLISILREKLANPQADRLFHYDPYELLWQSADGRQETRVHGELYTSPAFLEADQDLQNSPPEPGCDLPRVVAAMMFSSDSTHLTSFGNTKLWPLYLYFGNESKYRRCKPSCNLCNHAAYFQKLPDEFKDFVTTHNGPKTLTDVLLAHCHRELFHSQWRVLLDEEFREAYKHGIVITCCDGIQRRFYPRIFTYSADYPEKILIATIRNLGGCPCPRCLIPMARVSDIGKERDMLQRTLLARTDNEEYRRKITSARKFIYEKNYAVNYAKVEELLKPESLLPTSNAFSDALAPFGFNLFAMLVVDLMHEFELGVWKAIFMHLLRILDSMNKGLLDQLDYRYRQVPTFGRDTIRRFARNVSEMKHITAHDFEDLLQCAIPVFDSLLPEPHNSSILRLLFLLAHWHGLAKLRMHTDSSLCIMDHLTTAVGDGLRAFQLDTCSAFQTKELEREAEARKRRILQHGPAQPSRPTSSQNRDGRRPKDFNMQTYKIHALGDYAAQIRRFGTTDSYSTEPGELEHRTGKSRYTRTSRKFYIQQLARIERRQARIRRIRERLQGTATEAEAEGTVATSEVHHIIGKSQNLPVNVTTFVRTTAEDPATKGFVIKLKAHLLLRIKAMLGLDLGVPSEGDPVAGHLNHLQSVILKNDCIYKHNLLRINYTTYDVRREQDVINPRTEHCNVMFLSKDDSEHHFCYAKVLGIYHANVIYVGQGMADYRSRHMEFLWVRWYEMVGSEAGSTGSDTELDTVQFVPMAEVDAFGFVDPSDVMRSCHLIPAFSTGKLHSDGIAMSYCAQDGNDWKSYYINRFVDRDMLMRYHHGLAVGHVYAHENGLGSMPTRAPGADSTTDSQGIEDADDSVMAPDHHYQGDDVEEMLLEDREADGLDLEGSEEGGLSGNEDQLSDAEYLAMDEMYGLSEWLLD</sequence>
<organism evidence="1 2">
    <name type="scientific">Leucogyrophana mollusca</name>
    <dbReference type="NCBI Taxonomy" id="85980"/>
    <lineage>
        <taxon>Eukaryota</taxon>
        <taxon>Fungi</taxon>
        <taxon>Dikarya</taxon>
        <taxon>Basidiomycota</taxon>
        <taxon>Agaricomycotina</taxon>
        <taxon>Agaricomycetes</taxon>
        <taxon>Agaricomycetidae</taxon>
        <taxon>Boletales</taxon>
        <taxon>Boletales incertae sedis</taxon>
        <taxon>Leucogyrophana</taxon>
    </lineage>
</organism>
<evidence type="ECO:0000313" key="1">
    <source>
        <dbReference type="EMBL" id="KAH7917705.1"/>
    </source>
</evidence>
<accession>A0ACB8AWT7</accession>
<comment type="caution">
    <text evidence="1">The sequence shown here is derived from an EMBL/GenBank/DDBJ whole genome shotgun (WGS) entry which is preliminary data.</text>
</comment>
<gene>
    <name evidence="1" type="ORF">BV22DRAFT_1025919</name>
</gene>